<accession>A0A412YYZ8</accession>
<evidence type="ECO:0000313" key="1">
    <source>
        <dbReference type="EMBL" id="RGV72855.1"/>
    </source>
</evidence>
<reference evidence="1 2" key="1">
    <citation type="submission" date="2018-08" db="EMBL/GenBank/DDBJ databases">
        <title>A genome reference for cultivated species of the human gut microbiota.</title>
        <authorList>
            <person name="Zou Y."/>
            <person name="Xue W."/>
            <person name="Luo G."/>
        </authorList>
    </citation>
    <scope>NUCLEOTIDE SEQUENCE [LARGE SCALE GENOMIC DNA]</scope>
    <source>
        <strain evidence="1 2">AF14-18</strain>
    </source>
</reference>
<dbReference type="RefSeq" id="WP_002569969.1">
    <property type="nucleotide sequence ID" value="NZ_BAABZS010000001.1"/>
</dbReference>
<gene>
    <name evidence="1" type="ORF">DWW02_22900</name>
</gene>
<dbReference type="GeneID" id="23116796"/>
<dbReference type="Proteomes" id="UP000284543">
    <property type="component" value="Unassembled WGS sequence"/>
</dbReference>
<protein>
    <submittedName>
        <fullName evidence="1">Uncharacterized protein</fullName>
    </submittedName>
</protein>
<name>A0A412YYZ8_9FIRM</name>
<comment type="caution">
    <text evidence="1">The sequence shown here is derived from an EMBL/GenBank/DDBJ whole genome shotgun (WGS) entry which is preliminary data.</text>
</comment>
<dbReference type="InterPro" id="IPR008878">
    <property type="entry name" value="Transposase_IS66_Orf2"/>
</dbReference>
<dbReference type="PANTHER" id="PTHR36455">
    <property type="match status" value="1"/>
</dbReference>
<sequence length="113" mass="13233">MLGDISELKKIYIVCGYTDMRKSIDGLCAIIEDQLKMDPLSSALFLFYGRRRDRIKALFREADGFVLIYKRLAIHGGYQWPRKQSEVRNLSWREFDWLMSGIDIDQPKALKAE</sequence>
<dbReference type="Pfam" id="PF05717">
    <property type="entry name" value="TnpB_IS66"/>
    <property type="match status" value="1"/>
</dbReference>
<dbReference type="EMBL" id="QRZM01000012">
    <property type="protein sequence ID" value="RGV72855.1"/>
    <property type="molecule type" value="Genomic_DNA"/>
</dbReference>
<dbReference type="NCBIfam" id="NF033819">
    <property type="entry name" value="IS66_TnpB"/>
    <property type="match status" value="1"/>
</dbReference>
<dbReference type="PANTHER" id="PTHR36455:SF1">
    <property type="entry name" value="BLR8292 PROTEIN"/>
    <property type="match status" value="1"/>
</dbReference>
<organism evidence="1 2">
    <name type="scientific">Enterocloster bolteae</name>
    <dbReference type="NCBI Taxonomy" id="208479"/>
    <lineage>
        <taxon>Bacteria</taxon>
        <taxon>Bacillati</taxon>
        <taxon>Bacillota</taxon>
        <taxon>Clostridia</taxon>
        <taxon>Lachnospirales</taxon>
        <taxon>Lachnospiraceae</taxon>
        <taxon>Enterocloster</taxon>
    </lineage>
</organism>
<evidence type="ECO:0000313" key="2">
    <source>
        <dbReference type="Proteomes" id="UP000284543"/>
    </source>
</evidence>
<proteinExistence type="predicted"/>
<dbReference type="AlphaFoldDB" id="A0A412YYZ8"/>
<dbReference type="KEGG" id="cbol:CGC65_07780"/>